<keyword evidence="3" id="KW-0285">Flavoprotein</keyword>
<evidence type="ECO:0000313" key="9">
    <source>
        <dbReference type="Proteomes" id="UP000781932"/>
    </source>
</evidence>
<protein>
    <submittedName>
        <fullName evidence="8">FAD-dependent monooxygenase</fullName>
    </submittedName>
</protein>
<sequence>MWTKPFCALFFLAEFVSADVFCKNTPLDANWARPDEWNALNQSVGGMLIKTQPSASSCFEGNPFSSPLSCDEVDRDWSSGSFHAQRPESIDYPYWANSSCVPPSDYGYKDDGCTLGGLPEFVLNATSASQIAVAMKWASMRNIRIIAKGTGHDLNGRSSGAYSLSIWTHQFRNIEMNPQWPLPLGNGTENVAILGSGNNWGSALAAAAGVGRTLVSGQVNTVGLGGFIGGGGHGPLSSHYGLAADQVLQATVVTSGGDILVVNEAQNRDLLWAIRGGGPGLYGIVTEYVLCTHPIPRNVVKTTFSMSMADQADMATLATSWDAFTTLSSSLPDLMDAGIAGFGTATTTLASQEPFVNSSRGIEADFTFFGFNTTLDDLVAALEPVRRRMLPQGDNHTLSVVIAAPAVFPTYTSFFDDLNKSPEPVAQISLVSSRLLGRKELTEVPLDTLRSHLHDMTRSQVTGRPASLIFGLQGGLGTASVPAGMRGAVNPAWRKAYIHLISTGAYINTTESAPQDALAMAAAWTEENKEAVWRRWAPGSGAYINEANPFNSNFQEDFYGENYERLLDIKRKYDPTSSLYVLSGVGSHLWDYDLNTGRLCLK</sequence>
<organism evidence="8 9">
    <name type="scientific">Colletotrichum karsti</name>
    <dbReference type="NCBI Taxonomy" id="1095194"/>
    <lineage>
        <taxon>Eukaryota</taxon>
        <taxon>Fungi</taxon>
        <taxon>Dikarya</taxon>
        <taxon>Ascomycota</taxon>
        <taxon>Pezizomycotina</taxon>
        <taxon>Sordariomycetes</taxon>
        <taxon>Hypocreomycetidae</taxon>
        <taxon>Glomerellales</taxon>
        <taxon>Glomerellaceae</taxon>
        <taxon>Colletotrichum</taxon>
        <taxon>Colletotrichum boninense species complex</taxon>
    </lineage>
</organism>
<accession>A0A9P6HYB9</accession>
<comment type="similarity">
    <text evidence="2">Belongs to the oxygen-dependent FAD-linked oxidoreductase family.</text>
</comment>
<dbReference type="Proteomes" id="UP000781932">
    <property type="component" value="Unassembled WGS sequence"/>
</dbReference>
<dbReference type="OrthoDB" id="9983560at2759"/>
<dbReference type="EMBL" id="JAATWM020000046">
    <property type="protein sequence ID" value="KAF9871346.1"/>
    <property type="molecule type" value="Genomic_DNA"/>
</dbReference>
<evidence type="ECO:0000256" key="2">
    <source>
        <dbReference type="ARBA" id="ARBA00005466"/>
    </source>
</evidence>
<dbReference type="PANTHER" id="PTHR42973">
    <property type="entry name" value="BINDING OXIDOREDUCTASE, PUTATIVE (AFU_ORTHOLOGUE AFUA_1G17690)-RELATED"/>
    <property type="match status" value="1"/>
</dbReference>
<dbReference type="InterPro" id="IPR006094">
    <property type="entry name" value="Oxid_FAD_bind_N"/>
</dbReference>
<dbReference type="GO" id="GO:0004497">
    <property type="term" value="F:monooxygenase activity"/>
    <property type="evidence" value="ECO:0007669"/>
    <property type="project" value="UniProtKB-KW"/>
</dbReference>
<evidence type="ECO:0000313" key="8">
    <source>
        <dbReference type="EMBL" id="KAF9871346.1"/>
    </source>
</evidence>
<dbReference type="InterPro" id="IPR016166">
    <property type="entry name" value="FAD-bd_PCMH"/>
</dbReference>
<keyword evidence="9" id="KW-1185">Reference proteome</keyword>
<keyword evidence="6" id="KW-0732">Signal</keyword>
<feature type="domain" description="FAD-binding PCMH-type" evidence="7">
    <location>
        <begin position="115"/>
        <end position="295"/>
    </location>
</feature>
<gene>
    <name evidence="8" type="ORF">CkaCkLH20_11267</name>
</gene>
<dbReference type="Pfam" id="PF08031">
    <property type="entry name" value="BBE"/>
    <property type="match status" value="1"/>
</dbReference>
<evidence type="ECO:0000256" key="6">
    <source>
        <dbReference type="SAM" id="SignalP"/>
    </source>
</evidence>
<dbReference type="GeneID" id="62167055"/>
<feature type="chain" id="PRO_5040147118" evidence="6">
    <location>
        <begin position="19"/>
        <end position="602"/>
    </location>
</feature>
<dbReference type="InterPro" id="IPR050416">
    <property type="entry name" value="FAD-linked_Oxidoreductase"/>
</dbReference>
<dbReference type="PANTHER" id="PTHR42973:SF39">
    <property type="entry name" value="FAD-BINDING PCMH-TYPE DOMAIN-CONTAINING PROTEIN"/>
    <property type="match status" value="1"/>
</dbReference>
<evidence type="ECO:0000256" key="4">
    <source>
        <dbReference type="ARBA" id="ARBA00022827"/>
    </source>
</evidence>
<dbReference type="Gene3D" id="3.40.462.20">
    <property type="match status" value="1"/>
</dbReference>
<feature type="signal peptide" evidence="6">
    <location>
        <begin position="1"/>
        <end position="18"/>
    </location>
</feature>
<proteinExistence type="inferred from homology"/>
<dbReference type="AlphaFoldDB" id="A0A9P6HYB9"/>
<keyword evidence="5" id="KW-0560">Oxidoreductase</keyword>
<keyword evidence="8" id="KW-0503">Monooxygenase</keyword>
<keyword evidence="4" id="KW-0274">FAD</keyword>
<evidence type="ECO:0000256" key="1">
    <source>
        <dbReference type="ARBA" id="ARBA00001974"/>
    </source>
</evidence>
<dbReference type="InterPro" id="IPR012951">
    <property type="entry name" value="BBE"/>
</dbReference>
<evidence type="ECO:0000259" key="7">
    <source>
        <dbReference type="PROSITE" id="PS51387"/>
    </source>
</evidence>
<dbReference type="SUPFAM" id="SSF56176">
    <property type="entry name" value="FAD-binding/transporter-associated domain-like"/>
    <property type="match status" value="1"/>
</dbReference>
<evidence type="ECO:0000256" key="3">
    <source>
        <dbReference type="ARBA" id="ARBA00022630"/>
    </source>
</evidence>
<dbReference type="RefSeq" id="XP_038740807.1">
    <property type="nucleotide sequence ID" value="XM_038893981.1"/>
</dbReference>
<dbReference type="Pfam" id="PF01565">
    <property type="entry name" value="FAD_binding_4"/>
    <property type="match status" value="1"/>
</dbReference>
<dbReference type="InterPro" id="IPR016169">
    <property type="entry name" value="FAD-bd_PCMH_sub2"/>
</dbReference>
<reference evidence="8" key="1">
    <citation type="submission" date="2020-03" db="EMBL/GenBank/DDBJ databases">
        <authorList>
            <person name="He L."/>
        </authorList>
    </citation>
    <scope>NUCLEOTIDE SEQUENCE</scope>
    <source>
        <strain evidence="8">CkLH20</strain>
    </source>
</reference>
<evidence type="ECO:0000256" key="5">
    <source>
        <dbReference type="ARBA" id="ARBA00023002"/>
    </source>
</evidence>
<comment type="caution">
    <text evidence="8">The sequence shown here is derived from an EMBL/GenBank/DDBJ whole genome shotgun (WGS) entry which is preliminary data.</text>
</comment>
<dbReference type="InterPro" id="IPR036318">
    <property type="entry name" value="FAD-bd_PCMH-like_sf"/>
</dbReference>
<dbReference type="PROSITE" id="PS51387">
    <property type="entry name" value="FAD_PCMH"/>
    <property type="match status" value="1"/>
</dbReference>
<dbReference type="Gene3D" id="3.30.465.10">
    <property type="match status" value="1"/>
</dbReference>
<reference evidence="8" key="2">
    <citation type="submission" date="2020-11" db="EMBL/GenBank/DDBJ databases">
        <title>Whole genome sequencing of Colletotrichum sp.</title>
        <authorList>
            <person name="Li H."/>
        </authorList>
    </citation>
    <scope>NUCLEOTIDE SEQUENCE</scope>
    <source>
        <strain evidence="8">CkLH20</strain>
    </source>
</reference>
<name>A0A9P6HYB9_9PEZI</name>
<comment type="cofactor">
    <cofactor evidence="1">
        <name>FAD</name>
        <dbReference type="ChEBI" id="CHEBI:57692"/>
    </cofactor>
</comment>
<dbReference type="GO" id="GO:0071949">
    <property type="term" value="F:FAD binding"/>
    <property type="evidence" value="ECO:0007669"/>
    <property type="project" value="InterPro"/>
</dbReference>